<feature type="compositionally biased region" description="Low complexity" evidence="1">
    <location>
        <begin position="32"/>
        <end position="42"/>
    </location>
</feature>
<gene>
    <name evidence="2" type="ORF">PCOR1329_LOCUS65089</name>
</gene>
<proteinExistence type="predicted"/>
<evidence type="ECO:0000256" key="1">
    <source>
        <dbReference type="SAM" id="MobiDB-lite"/>
    </source>
</evidence>
<dbReference type="Proteomes" id="UP001189429">
    <property type="component" value="Unassembled WGS sequence"/>
</dbReference>
<feature type="region of interest" description="Disordered" evidence="1">
    <location>
        <begin position="32"/>
        <end position="64"/>
    </location>
</feature>
<evidence type="ECO:0000313" key="2">
    <source>
        <dbReference type="EMBL" id="CAK0882638.1"/>
    </source>
</evidence>
<dbReference type="EMBL" id="CAUYUJ010018316">
    <property type="protein sequence ID" value="CAK0882638.1"/>
    <property type="molecule type" value="Genomic_DNA"/>
</dbReference>
<evidence type="ECO:0000313" key="3">
    <source>
        <dbReference type="Proteomes" id="UP001189429"/>
    </source>
</evidence>
<protein>
    <submittedName>
        <fullName evidence="2">Uncharacterized protein</fullName>
    </submittedName>
</protein>
<accession>A0ABN9W8W7</accession>
<reference evidence="2" key="1">
    <citation type="submission" date="2023-10" db="EMBL/GenBank/DDBJ databases">
        <authorList>
            <person name="Chen Y."/>
            <person name="Shah S."/>
            <person name="Dougan E. K."/>
            <person name="Thang M."/>
            <person name="Chan C."/>
        </authorList>
    </citation>
    <scope>NUCLEOTIDE SEQUENCE [LARGE SCALE GENOMIC DNA]</scope>
</reference>
<sequence>MIAAILPRRDAYTNPTVAAELCAKAAAAAGDAAKTTASGSADGEARRGTRGRRRAAGEYRGASASSEHQVAKAAVNIGGLRAFRLPQHLLARTHCGAFSWRPET</sequence>
<name>A0ABN9W8W7_9DINO</name>
<comment type="caution">
    <text evidence="2">The sequence shown here is derived from an EMBL/GenBank/DDBJ whole genome shotgun (WGS) entry which is preliminary data.</text>
</comment>
<organism evidence="2 3">
    <name type="scientific">Prorocentrum cordatum</name>
    <dbReference type="NCBI Taxonomy" id="2364126"/>
    <lineage>
        <taxon>Eukaryota</taxon>
        <taxon>Sar</taxon>
        <taxon>Alveolata</taxon>
        <taxon>Dinophyceae</taxon>
        <taxon>Prorocentrales</taxon>
        <taxon>Prorocentraceae</taxon>
        <taxon>Prorocentrum</taxon>
    </lineage>
</organism>
<keyword evidence="3" id="KW-1185">Reference proteome</keyword>